<dbReference type="OrthoDB" id="689430at2759"/>
<dbReference type="AlphaFoldDB" id="A0A2U1MU30"/>
<evidence type="ECO:0000313" key="2">
    <source>
        <dbReference type="EMBL" id="PWA64726.1"/>
    </source>
</evidence>
<proteinExistence type="predicted"/>
<name>A0A2U1MU30_ARTAN</name>
<organism evidence="2 3">
    <name type="scientific">Artemisia annua</name>
    <name type="common">Sweet wormwood</name>
    <dbReference type="NCBI Taxonomy" id="35608"/>
    <lineage>
        <taxon>Eukaryota</taxon>
        <taxon>Viridiplantae</taxon>
        <taxon>Streptophyta</taxon>
        <taxon>Embryophyta</taxon>
        <taxon>Tracheophyta</taxon>
        <taxon>Spermatophyta</taxon>
        <taxon>Magnoliopsida</taxon>
        <taxon>eudicotyledons</taxon>
        <taxon>Gunneridae</taxon>
        <taxon>Pentapetalae</taxon>
        <taxon>asterids</taxon>
        <taxon>campanulids</taxon>
        <taxon>Asterales</taxon>
        <taxon>Asteraceae</taxon>
        <taxon>Asteroideae</taxon>
        <taxon>Anthemideae</taxon>
        <taxon>Artemisiinae</taxon>
        <taxon>Artemisia</taxon>
    </lineage>
</organism>
<keyword evidence="3" id="KW-1185">Reference proteome</keyword>
<dbReference type="Proteomes" id="UP000245207">
    <property type="component" value="Unassembled WGS sequence"/>
</dbReference>
<gene>
    <name evidence="2" type="ORF">CTI12_AA338830</name>
</gene>
<dbReference type="EMBL" id="PKPP01004366">
    <property type="protein sequence ID" value="PWA64726.1"/>
    <property type="molecule type" value="Genomic_DNA"/>
</dbReference>
<keyword evidence="2" id="KW-0548">Nucleotidyltransferase</keyword>
<dbReference type="Pfam" id="PF13966">
    <property type="entry name" value="zf-RVT"/>
    <property type="match status" value="1"/>
</dbReference>
<reference evidence="2 3" key="1">
    <citation type="journal article" date="2018" name="Mol. Plant">
        <title>The genome of Artemisia annua provides insight into the evolution of Asteraceae family and artemisinin biosynthesis.</title>
        <authorList>
            <person name="Shen Q."/>
            <person name="Zhang L."/>
            <person name="Liao Z."/>
            <person name="Wang S."/>
            <person name="Yan T."/>
            <person name="Shi P."/>
            <person name="Liu M."/>
            <person name="Fu X."/>
            <person name="Pan Q."/>
            <person name="Wang Y."/>
            <person name="Lv Z."/>
            <person name="Lu X."/>
            <person name="Zhang F."/>
            <person name="Jiang W."/>
            <person name="Ma Y."/>
            <person name="Chen M."/>
            <person name="Hao X."/>
            <person name="Li L."/>
            <person name="Tang Y."/>
            <person name="Lv G."/>
            <person name="Zhou Y."/>
            <person name="Sun X."/>
            <person name="Brodelius P.E."/>
            <person name="Rose J.K.C."/>
            <person name="Tang K."/>
        </authorList>
    </citation>
    <scope>NUCLEOTIDE SEQUENCE [LARGE SCALE GENOMIC DNA]</scope>
    <source>
        <strain evidence="3">cv. Huhao1</strain>
        <tissue evidence="2">Leaf</tissue>
    </source>
</reference>
<feature type="domain" description="Reverse transcriptase zinc-binding" evidence="1">
    <location>
        <begin position="129"/>
        <end position="214"/>
    </location>
</feature>
<protein>
    <submittedName>
        <fullName evidence="2">Reverse transcriptase zinc-binding domain-containing protein</fullName>
    </submittedName>
</protein>
<comment type="caution">
    <text evidence="2">The sequence shown here is derived from an EMBL/GenBank/DDBJ whole genome shotgun (WGS) entry which is preliminary data.</text>
</comment>
<dbReference type="InterPro" id="IPR026960">
    <property type="entry name" value="RVT-Znf"/>
</dbReference>
<sequence>MLKNKLCGVKWFDLFMDLRADSMTTLPLEPTSGHETNPDCLVCDRKPIVRAPSTVVATVPGHTTAQHAATDPPSLLSPPGLNFMWAWRREPRPGPELEELTSMISLISNLFLSDVEDGWEFISDASRRFSVKAIRSLISSSSQTAILPTTRWNKVLPLKININTWRVTNGRMATRVNLDRRGVDLNSVRCPICDDDIESKEHVFVHCKIARDTWKDVLEW</sequence>
<dbReference type="GO" id="GO:0003964">
    <property type="term" value="F:RNA-directed DNA polymerase activity"/>
    <property type="evidence" value="ECO:0007669"/>
    <property type="project" value="UniProtKB-KW"/>
</dbReference>
<accession>A0A2U1MU30</accession>
<evidence type="ECO:0000313" key="3">
    <source>
        <dbReference type="Proteomes" id="UP000245207"/>
    </source>
</evidence>
<keyword evidence="2" id="KW-0808">Transferase</keyword>
<evidence type="ECO:0000259" key="1">
    <source>
        <dbReference type="Pfam" id="PF13966"/>
    </source>
</evidence>
<keyword evidence="2" id="KW-0695">RNA-directed DNA polymerase</keyword>